<evidence type="ECO:0000259" key="3">
    <source>
        <dbReference type="PROSITE" id="PS51736"/>
    </source>
</evidence>
<dbReference type="Pfam" id="PF00239">
    <property type="entry name" value="Resolvase"/>
    <property type="match status" value="1"/>
</dbReference>
<dbReference type="GO" id="GO:0000150">
    <property type="term" value="F:DNA strand exchange activity"/>
    <property type="evidence" value="ECO:0007669"/>
    <property type="project" value="InterPro"/>
</dbReference>
<dbReference type="InterPro" id="IPR006119">
    <property type="entry name" value="Resolv_N"/>
</dbReference>
<dbReference type="SUPFAM" id="SSF53041">
    <property type="entry name" value="Resolvase-like"/>
    <property type="match status" value="1"/>
</dbReference>
<name>R0AZC1_9FIRM</name>
<evidence type="ECO:0000313" key="5">
    <source>
        <dbReference type="EMBL" id="ENZ41798.1"/>
    </source>
</evidence>
<dbReference type="InterPro" id="IPR025827">
    <property type="entry name" value="Zn_ribbon_recom_dom"/>
</dbReference>
<keyword evidence="1" id="KW-0238">DNA-binding</keyword>
<dbReference type="PROSITE" id="PS51737">
    <property type="entry name" value="RECOMBINASE_DNA_BIND"/>
    <property type="match status" value="1"/>
</dbReference>
<dbReference type="GO" id="GO:0003677">
    <property type="term" value="F:DNA binding"/>
    <property type="evidence" value="ECO:0007669"/>
    <property type="project" value="UniProtKB-KW"/>
</dbReference>
<protein>
    <recommendedName>
        <fullName evidence="7">Site-specific recombinase</fullName>
    </recommendedName>
</protein>
<keyword evidence="2" id="KW-0233">DNA recombination</keyword>
<dbReference type="PANTHER" id="PTHR30461:SF2">
    <property type="entry name" value="SERINE RECOMBINASE PINE-RELATED"/>
    <property type="match status" value="1"/>
</dbReference>
<dbReference type="InterPro" id="IPR011109">
    <property type="entry name" value="DNA_bind_recombinase_dom"/>
</dbReference>
<evidence type="ECO:0000313" key="6">
    <source>
        <dbReference type="Proteomes" id="UP000013041"/>
    </source>
</evidence>
<dbReference type="HOGENOM" id="CLU_010686_0_5_9"/>
<dbReference type="Pfam" id="PF13408">
    <property type="entry name" value="Zn_ribbon_recom"/>
    <property type="match status" value="1"/>
</dbReference>
<dbReference type="PROSITE" id="PS51736">
    <property type="entry name" value="RECOMBINASES_3"/>
    <property type="match status" value="1"/>
</dbReference>
<dbReference type="PATRIC" id="fig|997897.5.peg.1251"/>
<evidence type="ECO:0008006" key="7">
    <source>
        <dbReference type="Google" id="ProtNLM"/>
    </source>
</evidence>
<dbReference type="Pfam" id="PF07508">
    <property type="entry name" value="Recombinase"/>
    <property type="match status" value="1"/>
</dbReference>
<dbReference type="CDD" id="cd00338">
    <property type="entry name" value="Ser_Recombinase"/>
    <property type="match status" value="1"/>
</dbReference>
<dbReference type="SMART" id="SM00857">
    <property type="entry name" value="Resolvase"/>
    <property type="match status" value="1"/>
</dbReference>
<evidence type="ECO:0000256" key="1">
    <source>
        <dbReference type="ARBA" id="ARBA00023125"/>
    </source>
</evidence>
<dbReference type="Gene3D" id="3.90.1750.20">
    <property type="entry name" value="Putative Large Serine Recombinase, Chain B, Domain 2"/>
    <property type="match status" value="1"/>
</dbReference>
<dbReference type="Gene3D" id="3.40.50.1390">
    <property type="entry name" value="Resolvase, N-terminal catalytic domain"/>
    <property type="match status" value="1"/>
</dbReference>
<dbReference type="EMBL" id="AGYG01000009">
    <property type="protein sequence ID" value="ENZ41798.1"/>
    <property type="molecule type" value="Genomic_DNA"/>
</dbReference>
<organism evidence="5 6">
    <name type="scientific">Enterocloster bolteae 90B8</name>
    <dbReference type="NCBI Taxonomy" id="997897"/>
    <lineage>
        <taxon>Bacteria</taxon>
        <taxon>Bacillati</taxon>
        <taxon>Bacillota</taxon>
        <taxon>Clostridia</taxon>
        <taxon>Lachnospirales</taxon>
        <taxon>Lachnospiraceae</taxon>
        <taxon>Enterocloster</taxon>
    </lineage>
</organism>
<proteinExistence type="predicted"/>
<comment type="caution">
    <text evidence="5">The sequence shown here is derived from an EMBL/GenBank/DDBJ whole genome shotgun (WGS) entry which is preliminary data.</text>
</comment>
<feature type="domain" description="Resolvase/invertase-type recombinase catalytic" evidence="3">
    <location>
        <begin position="31"/>
        <end position="179"/>
    </location>
</feature>
<evidence type="ECO:0000259" key="4">
    <source>
        <dbReference type="PROSITE" id="PS51737"/>
    </source>
</evidence>
<dbReference type="InterPro" id="IPR050639">
    <property type="entry name" value="SSR_resolvase"/>
</dbReference>
<accession>R0AZC1</accession>
<reference evidence="5 6" key="1">
    <citation type="submission" date="2013-01" db="EMBL/GenBank/DDBJ databases">
        <title>The Genome Sequence of Clostridium bolteae 90B8.</title>
        <authorList>
            <consortium name="The Broad Institute Genome Sequencing Platform"/>
            <person name="Earl A."/>
            <person name="Ward D."/>
            <person name="Feldgarden M."/>
            <person name="Gevers D."/>
            <person name="Courvalin P."/>
            <person name="Lambert T."/>
            <person name="Walker B."/>
            <person name="Young S.K."/>
            <person name="Zeng Q."/>
            <person name="Gargeya S."/>
            <person name="Fitzgerald M."/>
            <person name="Haas B."/>
            <person name="Abouelleil A."/>
            <person name="Alvarado L."/>
            <person name="Arachchi H.M."/>
            <person name="Berlin A.M."/>
            <person name="Chapman S.B."/>
            <person name="Dewar J."/>
            <person name="Goldberg J."/>
            <person name="Griggs A."/>
            <person name="Gujja S."/>
            <person name="Hansen M."/>
            <person name="Howarth C."/>
            <person name="Imamovic A."/>
            <person name="Larimer J."/>
            <person name="McCowan C."/>
            <person name="Murphy C."/>
            <person name="Neiman D."/>
            <person name="Pearson M."/>
            <person name="Priest M."/>
            <person name="Roberts A."/>
            <person name="Saif S."/>
            <person name="Shea T."/>
            <person name="Sisk P."/>
            <person name="Sykes S."/>
            <person name="Wortman J."/>
            <person name="Nusbaum C."/>
            <person name="Birren B."/>
        </authorList>
    </citation>
    <scope>NUCLEOTIDE SEQUENCE [LARGE SCALE GENOMIC DNA]</scope>
    <source>
        <strain evidence="5 6">90B8</strain>
    </source>
</reference>
<feature type="domain" description="Recombinase" evidence="4">
    <location>
        <begin position="188"/>
        <end position="314"/>
    </location>
</feature>
<evidence type="ECO:0000256" key="2">
    <source>
        <dbReference type="ARBA" id="ARBA00023172"/>
    </source>
</evidence>
<dbReference type="PANTHER" id="PTHR30461">
    <property type="entry name" value="DNA-INVERTASE FROM LAMBDOID PROPHAGE"/>
    <property type="match status" value="1"/>
</dbReference>
<dbReference type="Proteomes" id="UP000013041">
    <property type="component" value="Unassembled WGS sequence"/>
</dbReference>
<dbReference type="InterPro" id="IPR036162">
    <property type="entry name" value="Resolvase-like_N_sf"/>
</dbReference>
<dbReference type="RefSeq" id="WP_002571445.1">
    <property type="nucleotide sequence ID" value="NZ_KB851149.1"/>
</dbReference>
<gene>
    <name evidence="5" type="ORF">HMPREF1097_01174</name>
</gene>
<sequence length="541" mass="63246">MPRQARPANVMRIAPVPQLQPETLSNNRRLRVAAYCRVSTELEEQQSSYEVQVEYYTNHIQGNPEWIFAGIYADEGISATSTKRRDDFNRMIRDCMAGRIDMIITKSISRFARNTLDCLGYVRKLKEKGIAVYFEKENLNTLDPASEMVLTILSSLAQEESRSISTNVHWGIVRRYEKGEVRVNANRFLGYTRNQENDLVIDVEEAIAVRRIFRYRFEGYGPGWIKNKLEQEGFVTGAGKEKWWAGSVERITDNEKYMGDALLQKTYTEDYLTKKRVKNEGQLQQFYVKDCVEPIIPRKIFNSIQEQKSASRAFTDQKKSKSMKKTSGKRQSKYALSDLMVCGECGHYFRRALWTNRQGKKVPVWRCVSRLENGTKYCHNSPTILEQDIQRSIMKALRSLIPDDHEQDELLKREMLDSEAFFYETYTYNQLDQILAGLHAKLEYYEDLDVTGVEMDEKRIRTKMRIITDEIASIDSAYRKIRMYHKSREGIQQSKTEQDTPKQLVEYNEPMVRRTIKKIEVKSKDRYDMILNSGQVMEISM</sequence>
<dbReference type="AlphaFoldDB" id="R0AZC1"/>
<dbReference type="InterPro" id="IPR038109">
    <property type="entry name" value="DNA_bind_recomb_sf"/>
</dbReference>